<gene>
    <name evidence="1" type="ORF">JYE49_02975</name>
</gene>
<name>A0AC61N8T7_9FIRM</name>
<evidence type="ECO:0000313" key="1">
    <source>
        <dbReference type="EMBL" id="QUC67683.1"/>
    </source>
</evidence>
<evidence type="ECO:0000313" key="2">
    <source>
        <dbReference type="Proteomes" id="UP000682782"/>
    </source>
</evidence>
<keyword evidence="2" id="KW-1185">Reference proteome</keyword>
<proteinExistence type="predicted"/>
<dbReference type="EMBL" id="CP068393">
    <property type="protein sequence ID" value="QUC67683.1"/>
    <property type="molecule type" value="Genomic_DNA"/>
</dbReference>
<accession>A0AC61N8T7</accession>
<dbReference type="Proteomes" id="UP000682782">
    <property type="component" value="Chromosome"/>
</dbReference>
<sequence length="97" mass="11003">MKRTIGLILAVILLISMIGTALATCQHNWFTVSTLRKTMKYEYYRVCNGDCYNGITKPHFHKVITATVTETISLCTKCGEVKKIYSNPVPVKEICTW</sequence>
<protein>
    <submittedName>
        <fullName evidence="1">Uncharacterized protein</fullName>
    </submittedName>
</protein>
<reference evidence="1" key="1">
    <citation type="submission" date="2021-01" db="EMBL/GenBank/DDBJ databases">
        <title>Complete genome sequence of Clostridiales bacterium R-7.</title>
        <authorList>
            <person name="Mahoney-Kurpe S.C."/>
            <person name="Palevich N."/>
            <person name="Koike S."/>
            <person name="Moon C.D."/>
            <person name="Attwood G.T."/>
        </authorList>
    </citation>
    <scope>NUCLEOTIDE SEQUENCE</scope>
    <source>
        <strain evidence="1">R-7</strain>
    </source>
</reference>
<organism evidence="1 2">
    <name type="scientific">Aristaeella hokkaidonensis</name>
    <dbReference type="NCBI Taxonomy" id="3046382"/>
    <lineage>
        <taxon>Bacteria</taxon>
        <taxon>Bacillati</taxon>
        <taxon>Bacillota</taxon>
        <taxon>Clostridia</taxon>
        <taxon>Eubacteriales</taxon>
        <taxon>Aristaeellaceae</taxon>
        <taxon>Aristaeella</taxon>
    </lineage>
</organism>